<dbReference type="Proteomes" id="UP000014155">
    <property type="component" value="Unassembled WGS sequence"/>
</dbReference>
<dbReference type="STRING" id="1195236.CTER_1452"/>
<dbReference type="PANTHER" id="PTHR36932">
    <property type="entry name" value="CAPSULAR POLYSACCHARIDE BIOSYNTHESIS PROTEIN"/>
    <property type="match status" value="1"/>
</dbReference>
<dbReference type="RefSeq" id="WP_004625097.1">
    <property type="nucleotide sequence ID" value="NZ_AORV01000026.1"/>
</dbReference>
<evidence type="ECO:0000313" key="2">
    <source>
        <dbReference type="Proteomes" id="UP000014155"/>
    </source>
</evidence>
<evidence type="ECO:0000313" key="1">
    <source>
        <dbReference type="EMBL" id="EMS72818.1"/>
    </source>
</evidence>
<sequence>MMLETCDRHLMMPNPAQKEKLAGILNHLNTHNEYYREVFLKNNVNLDASIDENFLKLPITTKKDIRKNYSIYFSDTKEEKFGELTSGSTGIPVNCQKTRAERMIAMLNIWKQRRIWDSEVDITNYLSLHDVNTYKKVGNLLNFEKDHMKRCFGRILALSPRWLSGPVSTFEKYAKLIQNGEMSYNKGTIKFLELAGEFADKNRRQYIEEIFGCKTINHYGTIETWCIAYECRMGHLHVQKDLMYAETTNHSILHGEKDIGEITVTSLYNKLMPILRYNIQDLGKVENIDCECGQSSQVITLYGGRTGDMIAGTKEVLGEIFFKRGVYKLINRGMDCIDSFRVEQVELNKFIMYIVKLPNYTDEAARILLDYIHIGIGSEVEVEFKFVEDIPPLPSGKIKTFYSFVKAGEGER</sequence>
<protein>
    <submittedName>
        <fullName evidence="1">Coenzyme F390 synthetase</fullName>
    </submittedName>
</protein>
<dbReference type="EMBL" id="AORV01000026">
    <property type="protein sequence ID" value="EMS72818.1"/>
    <property type="molecule type" value="Genomic_DNA"/>
</dbReference>
<dbReference type="PATRIC" id="fig|1195236.3.peg.1775"/>
<gene>
    <name evidence="1" type="ORF">CTER_1452</name>
</gene>
<reference evidence="1 2" key="1">
    <citation type="journal article" date="2013" name="Genome Announc.">
        <title>Draft Genome Sequence of the Cellulolytic, Mesophilic, Anaerobic Bacterium Clostridium termitidis Strain CT1112 (DSM 5398).</title>
        <authorList>
            <person name="Lal S."/>
            <person name="Ramachandran U."/>
            <person name="Zhang X."/>
            <person name="Munir R."/>
            <person name="Sparling R."/>
            <person name="Levin D.B."/>
        </authorList>
    </citation>
    <scope>NUCLEOTIDE SEQUENCE [LARGE SCALE GENOMIC DNA]</scope>
    <source>
        <strain evidence="1 2">CT1112</strain>
    </source>
</reference>
<comment type="caution">
    <text evidence="1">The sequence shown here is derived from an EMBL/GenBank/DDBJ whole genome shotgun (WGS) entry which is preliminary data.</text>
</comment>
<keyword evidence="2" id="KW-1185">Reference proteome</keyword>
<dbReference type="PANTHER" id="PTHR36932:SF1">
    <property type="entry name" value="CAPSULAR POLYSACCHARIDE BIOSYNTHESIS PROTEIN"/>
    <property type="match status" value="1"/>
</dbReference>
<proteinExistence type="predicted"/>
<accession>S0FW88</accession>
<dbReference type="Gene3D" id="3.40.50.12780">
    <property type="entry name" value="N-terminal domain of ligase-like"/>
    <property type="match status" value="1"/>
</dbReference>
<dbReference type="eggNOG" id="COG1541">
    <property type="taxonomic scope" value="Bacteria"/>
</dbReference>
<name>S0FW88_RUMCE</name>
<organism evidence="1 2">
    <name type="scientific">Ruminiclostridium cellobioparum subsp. termitidis CT1112</name>
    <dbReference type="NCBI Taxonomy" id="1195236"/>
    <lineage>
        <taxon>Bacteria</taxon>
        <taxon>Bacillati</taxon>
        <taxon>Bacillota</taxon>
        <taxon>Clostridia</taxon>
        <taxon>Eubacteriales</taxon>
        <taxon>Oscillospiraceae</taxon>
        <taxon>Ruminiclostridium</taxon>
    </lineage>
</organism>
<dbReference type="InterPro" id="IPR053158">
    <property type="entry name" value="CapK_Type1_Caps_Biosynth"/>
</dbReference>
<dbReference type="AlphaFoldDB" id="S0FW88"/>
<dbReference type="SUPFAM" id="SSF56801">
    <property type="entry name" value="Acetyl-CoA synthetase-like"/>
    <property type="match status" value="1"/>
</dbReference>
<dbReference type="InterPro" id="IPR042099">
    <property type="entry name" value="ANL_N_sf"/>
</dbReference>